<dbReference type="GO" id="GO:0003723">
    <property type="term" value="F:RNA binding"/>
    <property type="evidence" value="ECO:0007669"/>
    <property type="project" value="UniProtKB-KW"/>
</dbReference>
<dbReference type="Gramene" id="Zm00001eb240030_T001">
    <property type="protein sequence ID" value="Zm00001eb240030_P001"/>
    <property type="gene ID" value="Zm00001eb240030"/>
</dbReference>
<keyword evidence="1" id="KW-0694">RNA-binding</keyword>
<protein>
    <recommendedName>
        <fullName evidence="2">Helicase C-terminal domain-containing protein</fullName>
    </recommendedName>
</protein>
<dbReference type="Proteomes" id="UP000007305">
    <property type="component" value="Chromosome 5"/>
</dbReference>
<evidence type="ECO:0000256" key="1">
    <source>
        <dbReference type="ARBA" id="ARBA00022884"/>
    </source>
</evidence>
<dbReference type="EnsemblPlants" id="Zm00001eb240030_T001">
    <property type="protein sequence ID" value="Zm00001eb240030_P001"/>
    <property type="gene ID" value="Zm00001eb240030"/>
</dbReference>
<dbReference type="PANTHER" id="PTHR47958">
    <property type="entry name" value="ATP-DEPENDENT RNA HELICASE DBP3"/>
    <property type="match status" value="1"/>
</dbReference>
<sequence length="215" mass="24069">MLVLDEADELLTGGFKDQVSYLPACRHVASIIQYLPARIQVGLFSGAFSSEALETSHWFMDDDKHVTIKVPRGEELKDIGIKQFYFYRRVDSKEEKARSALRRALLDALEPAARTVVFANTKQGVRTLVQDARGKGYTVSASHGGMSQLGRDDAAVQEFRAGSSRVLVATDLRGTSLGRVPVVINYDLPTQLMQYISRVQQQRRCCGHQFRDSCR</sequence>
<dbReference type="InterPro" id="IPR001650">
    <property type="entry name" value="Helicase_C-like"/>
</dbReference>
<keyword evidence="4" id="KW-1185">Reference proteome</keyword>
<dbReference type="Pfam" id="PF00271">
    <property type="entry name" value="Helicase_C"/>
    <property type="match status" value="1"/>
</dbReference>
<dbReference type="InterPro" id="IPR027417">
    <property type="entry name" value="P-loop_NTPase"/>
</dbReference>
<dbReference type="PROSITE" id="PS51194">
    <property type="entry name" value="HELICASE_CTER"/>
    <property type="match status" value="1"/>
</dbReference>
<dbReference type="InParanoid" id="A0A804PH69"/>
<dbReference type="AlphaFoldDB" id="A0A804PH69"/>
<dbReference type="Gene3D" id="3.40.50.300">
    <property type="entry name" value="P-loop containing nucleotide triphosphate hydrolases"/>
    <property type="match status" value="2"/>
</dbReference>
<reference evidence="3" key="2">
    <citation type="submission" date="2019-07" db="EMBL/GenBank/DDBJ databases">
        <authorList>
            <person name="Seetharam A."/>
            <person name="Woodhouse M."/>
            <person name="Cannon E."/>
        </authorList>
    </citation>
    <scope>NUCLEOTIDE SEQUENCE [LARGE SCALE GENOMIC DNA]</scope>
    <source>
        <strain evidence="3">cv. B73</strain>
    </source>
</reference>
<dbReference type="PROSITE" id="PS00039">
    <property type="entry name" value="DEAD_ATP_HELICASE"/>
    <property type="match status" value="1"/>
</dbReference>
<feature type="domain" description="Helicase C-terminal" evidence="2">
    <location>
        <begin position="100"/>
        <end position="215"/>
    </location>
</feature>
<evidence type="ECO:0000313" key="3">
    <source>
        <dbReference type="EnsemblPlants" id="Zm00001eb240030_P001"/>
    </source>
</evidence>
<reference evidence="3" key="3">
    <citation type="submission" date="2021-05" db="UniProtKB">
        <authorList>
            <consortium name="EnsemblPlants"/>
        </authorList>
    </citation>
    <scope>IDENTIFICATION</scope>
    <source>
        <strain evidence="3">cv. B73</strain>
    </source>
</reference>
<evidence type="ECO:0000313" key="4">
    <source>
        <dbReference type="Proteomes" id="UP000007305"/>
    </source>
</evidence>
<dbReference type="SUPFAM" id="SSF52540">
    <property type="entry name" value="P-loop containing nucleoside triphosphate hydrolases"/>
    <property type="match status" value="1"/>
</dbReference>
<evidence type="ECO:0000259" key="2">
    <source>
        <dbReference type="PROSITE" id="PS51194"/>
    </source>
</evidence>
<proteinExistence type="predicted"/>
<reference evidence="4" key="1">
    <citation type="journal article" date="2009" name="Science">
        <title>The B73 maize genome: complexity, diversity, and dynamics.</title>
        <authorList>
            <person name="Schnable P.S."/>
            <person name="Ware D."/>
            <person name="Fulton R.S."/>
            <person name="Stein J.C."/>
            <person name="Wei F."/>
            <person name="Pasternak S."/>
            <person name="Liang C."/>
            <person name="Zhang J."/>
            <person name="Fulton L."/>
            <person name="Graves T.A."/>
            <person name="Minx P."/>
            <person name="Reily A.D."/>
            <person name="Courtney L."/>
            <person name="Kruchowski S.S."/>
            <person name="Tomlinson C."/>
            <person name="Strong C."/>
            <person name="Delehaunty K."/>
            <person name="Fronick C."/>
            <person name="Courtney B."/>
            <person name="Rock S.M."/>
            <person name="Belter E."/>
            <person name="Du F."/>
            <person name="Kim K."/>
            <person name="Abbott R.M."/>
            <person name="Cotton M."/>
            <person name="Levy A."/>
            <person name="Marchetto P."/>
            <person name="Ochoa K."/>
            <person name="Jackson S.M."/>
            <person name="Gillam B."/>
            <person name="Chen W."/>
            <person name="Yan L."/>
            <person name="Higginbotham J."/>
            <person name="Cardenas M."/>
            <person name="Waligorski J."/>
            <person name="Applebaum E."/>
            <person name="Phelps L."/>
            <person name="Falcone J."/>
            <person name="Kanchi K."/>
            <person name="Thane T."/>
            <person name="Scimone A."/>
            <person name="Thane N."/>
            <person name="Henke J."/>
            <person name="Wang T."/>
            <person name="Ruppert J."/>
            <person name="Shah N."/>
            <person name="Rotter K."/>
            <person name="Hodges J."/>
            <person name="Ingenthron E."/>
            <person name="Cordes M."/>
            <person name="Kohlberg S."/>
            <person name="Sgro J."/>
            <person name="Delgado B."/>
            <person name="Mead K."/>
            <person name="Chinwalla A."/>
            <person name="Leonard S."/>
            <person name="Crouse K."/>
            <person name="Collura K."/>
            <person name="Kudrna D."/>
            <person name="Currie J."/>
            <person name="He R."/>
            <person name="Angelova A."/>
            <person name="Rajasekar S."/>
            <person name="Mueller T."/>
            <person name="Lomeli R."/>
            <person name="Scara G."/>
            <person name="Ko A."/>
            <person name="Delaney K."/>
            <person name="Wissotski M."/>
            <person name="Lopez G."/>
            <person name="Campos D."/>
            <person name="Braidotti M."/>
            <person name="Ashley E."/>
            <person name="Golser W."/>
            <person name="Kim H."/>
            <person name="Lee S."/>
            <person name="Lin J."/>
            <person name="Dujmic Z."/>
            <person name="Kim W."/>
            <person name="Talag J."/>
            <person name="Zuccolo A."/>
            <person name="Fan C."/>
            <person name="Sebastian A."/>
            <person name="Kramer M."/>
            <person name="Spiegel L."/>
            <person name="Nascimento L."/>
            <person name="Zutavern T."/>
            <person name="Miller B."/>
            <person name="Ambroise C."/>
            <person name="Muller S."/>
            <person name="Spooner W."/>
            <person name="Narechania A."/>
            <person name="Ren L."/>
            <person name="Wei S."/>
            <person name="Kumari S."/>
            <person name="Faga B."/>
            <person name="Levy M.J."/>
            <person name="McMahan L."/>
            <person name="Van Buren P."/>
            <person name="Vaughn M.W."/>
            <person name="Ying K."/>
            <person name="Yeh C.-T."/>
            <person name="Emrich S.J."/>
            <person name="Jia Y."/>
            <person name="Kalyanaraman A."/>
            <person name="Hsia A.-P."/>
            <person name="Barbazuk W.B."/>
            <person name="Baucom R.S."/>
            <person name="Brutnell T.P."/>
            <person name="Carpita N.C."/>
            <person name="Chaparro C."/>
            <person name="Chia J.-M."/>
            <person name="Deragon J.-M."/>
            <person name="Estill J.C."/>
            <person name="Fu Y."/>
            <person name="Jeddeloh J.A."/>
            <person name="Han Y."/>
            <person name="Lee H."/>
            <person name="Li P."/>
            <person name="Lisch D.R."/>
            <person name="Liu S."/>
            <person name="Liu Z."/>
            <person name="Nagel D.H."/>
            <person name="McCann M.C."/>
            <person name="SanMiguel P."/>
            <person name="Myers A.M."/>
            <person name="Nettleton D."/>
            <person name="Nguyen J."/>
            <person name="Penning B.W."/>
            <person name="Ponnala L."/>
            <person name="Schneider K.L."/>
            <person name="Schwartz D.C."/>
            <person name="Sharma A."/>
            <person name="Soderlund C."/>
            <person name="Springer N.M."/>
            <person name="Sun Q."/>
            <person name="Wang H."/>
            <person name="Waterman M."/>
            <person name="Westerman R."/>
            <person name="Wolfgruber T.K."/>
            <person name="Yang L."/>
            <person name="Yu Y."/>
            <person name="Zhang L."/>
            <person name="Zhou S."/>
            <person name="Zhu Q."/>
            <person name="Bennetzen J.L."/>
            <person name="Dawe R.K."/>
            <person name="Jiang J."/>
            <person name="Jiang N."/>
            <person name="Presting G.G."/>
            <person name="Wessler S.R."/>
            <person name="Aluru S."/>
            <person name="Martienssen R.A."/>
            <person name="Clifton S.W."/>
            <person name="McCombie W.R."/>
            <person name="Wing R.A."/>
            <person name="Wilson R.K."/>
        </authorList>
    </citation>
    <scope>NUCLEOTIDE SEQUENCE [LARGE SCALE GENOMIC DNA]</scope>
    <source>
        <strain evidence="4">cv. B73</strain>
    </source>
</reference>
<dbReference type="InterPro" id="IPR000629">
    <property type="entry name" value="RNA-helicase_DEAD-box_CS"/>
</dbReference>
<accession>A0A804PH69</accession>
<organism evidence="3 4">
    <name type="scientific">Zea mays</name>
    <name type="common">Maize</name>
    <dbReference type="NCBI Taxonomy" id="4577"/>
    <lineage>
        <taxon>Eukaryota</taxon>
        <taxon>Viridiplantae</taxon>
        <taxon>Streptophyta</taxon>
        <taxon>Embryophyta</taxon>
        <taxon>Tracheophyta</taxon>
        <taxon>Spermatophyta</taxon>
        <taxon>Magnoliopsida</taxon>
        <taxon>Liliopsida</taxon>
        <taxon>Poales</taxon>
        <taxon>Poaceae</taxon>
        <taxon>PACMAD clade</taxon>
        <taxon>Panicoideae</taxon>
        <taxon>Andropogonodae</taxon>
        <taxon>Andropogoneae</taxon>
        <taxon>Tripsacinae</taxon>
        <taxon>Zea</taxon>
    </lineage>
</organism>
<name>A0A804PH69_MAIZE</name>